<dbReference type="InterPro" id="IPR036028">
    <property type="entry name" value="SH3-like_dom_sf"/>
</dbReference>
<gene>
    <name evidence="8" type="ORF">PHISCL_06739</name>
</gene>
<accession>A0A3A2ZHQ3</accession>
<dbReference type="PROSITE" id="PS51021">
    <property type="entry name" value="BAR"/>
    <property type="match status" value="1"/>
</dbReference>
<dbReference type="STRING" id="2070753.A0A3A2ZHQ3"/>
<evidence type="ECO:0000256" key="4">
    <source>
        <dbReference type="PROSITE-ProRule" id="PRU00192"/>
    </source>
</evidence>
<proteinExistence type="predicted"/>
<dbReference type="InterPro" id="IPR001452">
    <property type="entry name" value="SH3_domain"/>
</dbReference>
<feature type="compositionally biased region" description="Polar residues" evidence="5">
    <location>
        <begin position="300"/>
        <end position="309"/>
    </location>
</feature>
<evidence type="ECO:0000259" key="7">
    <source>
        <dbReference type="PROSITE" id="PS51021"/>
    </source>
</evidence>
<dbReference type="Pfam" id="PF00018">
    <property type="entry name" value="SH3_1"/>
    <property type="match status" value="1"/>
</dbReference>
<dbReference type="Pfam" id="PF03114">
    <property type="entry name" value="BAR"/>
    <property type="match status" value="1"/>
</dbReference>
<feature type="domain" description="BAR" evidence="7">
    <location>
        <begin position="17"/>
        <end position="254"/>
    </location>
</feature>
<evidence type="ECO:0000256" key="2">
    <source>
        <dbReference type="ARBA" id="ARBA00022553"/>
    </source>
</evidence>
<dbReference type="SMART" id="SM00721">
    <property type="entry name" value="BAR"/>
    <property type="match status" value="1"/>
</dbReference>
<dbReference type="GO" id="GO:1990528">
    <property type="term" value="C:Rvs161p-Rvs167p complex"/>
    <property type="evidence" value="ECO:0007669"/>
    <property type="project" value="TreeGrafter"/>
</dbReference>
<sequence>MSLKGFQKGLVRAPQQFKAKFNIGEHTKDAVYMDAERRFQELERETKRLHDESKKYFDAINGMLNHQIEFSKAMTELYKPISGRASDPSSYTIEGNPEGIRACEEYEAIVRDLQESLAPELEMINSRVISPADQLLEVIKVIRKVAAKRDHKQLDYDRHRGSLKKLQDKKDKSLKDEKALYKAENDVEQATQEFNYYNDLLKDELPKLFTLEAEFIRPLFQSFYYMQLNVFYTLHERMQGLNIDYFDMTTEVEEGFEKKRGDVKERAEELSIVHFKSGAGRRQASSKFSIPGKEKLGLESKSTPSSRYSGSADGGIDNPPPPYSAATSAASNFAASAKAKPSPPPPKPKPAKFSALEKVTALYDYEAQAHGDLSFSAGDVIEIVHRTENQNEWWTGRVDGREGQFPGKPYAALSCS</sequence>
<dbReference type="InterPro" id="IPR004148">
    <property type="entry name" value="BAR_dom"/>
</dbReference>
<feature type="domain" description="SH3" evidence="6">
    <location>
        <begin position="354"/>
        <end position="415"/>
    </location>
</feature>
<dbReference type="FunFam" id="2.30.30.40:FF:000189">
    <property type="entry name" value="BAR adaptor protein RVS167"/>
    <property type="match status" value="1"/>
</dbReference>
<dbReference type="GO" id="GO:0051666">
    <property type="term" value="P:actin cortical patch localization"/>
    <property type="evidence" value="ECO:0007669"/>
    <property type="project" value="InterPro"/>
</dbReference>
<dbReference type="InterPro" id="IPR046982">
    <property type="entry name" value="BIN3/RVS161-like"/>
</dbReference>
<organism evidence="8 9">
    <name type="scientific">Aspergillus sclerotialis</name>
    <dbReference type="NCBI Taxonomy" id="2070753"/>
    <lineage>
        <taxon>Eukaryota</taxon>
        <taxon>Fungi</taxon>
        <taxon>Dikarya</taxon>
        <taxon>Ascomycota</taxon>
        <taxon>Pezizomycotina</taxon>
        <taxon>Eurotiomycetes</taxon>
        <taxon>Eurotiomycetidae</taxon>
        <taxon>Eurotiales</taxon>
        <taxon>Aspergillaceae</taxon>
        <taxon>Aspergillus</taxon>
        <taxon>Aspergillus subgen. Polypaecilum</taxon>
    </lineage>
</organism>
<dbReference type="EMBL" id="MVGC01000266">
    <property type="protein sequence ID" value="RJE20917.1"/>
    <property type="molecule type" value="Genomic_DNA"/>
</dbReference>
<dbReference type="CDD" id="cd07599">
    <property type="entry name" value="BAR_Rvs167p"/>
    <property type="match status" value="1"/>
</dbReference>
<dbReference type="PANTHER" id="PTHR47174">
    <property type="entry name" value="BRIDGING INTEGRATOR 3"/>
    <property type="match status" value="1"/>
</dbReference>
<dbReference type="GO" id="GO:0031097">
    <property type="term" value="C:medial cortex"/>
    <property type="evidence" value="ECO:0007669"/>
    <property type="project" value="TreeGrafter"/>
</dbReference>
<feature type="compositionally biased region" description="Low complexity" evidence="5">
    <location>
        <begin position="324"/>
        <end position="340"/>
    </location>
</feature>
<dbReference type="PRINTS" id="PR00452">
    <property type="entry name" value="SH3DOMAIN"/>
</dbReference>
<protein>
    <submittedName>
        <fullName evidence="8">Uncharacterized protein</fullName>
    </submittedName>
</protein>
<evidence type="ECO:0000313" key="8">
    <source>
        <dbReference type="EMBL" id="RJE20917.1"/>
    </source>
</evidence>
<comment type="caution">
    <text evidence="8">The sequence shown here is derived from an EMBL/GenBank/DDBJ whole genome shotgun (WGS) entry which is preliminary data.</text>
</comment>
<dbReference type="PANTHER" id="PTHR47174:SF1">
    <property type="entry name" value="REDUCED VIABILITY UPON STARVATION PROTEIN 167"/>
    <property type="match status" value="1"/>
</dbReference>
<keyword evidence="9" id="KW-1185">Reference proteome</keyword>
<dbReference type="GO" id="GO:0030479">
    <property type="term" value="C:actin cortical patch"/>
    <property type="evidence" value="ECO:0007669"/>
    <property type="project" value="TreeGrafter"/>
</dbReference>
<feature type="region of interest" description="Disordered" evidence="5">
    <location>
        <begin position="293"/>
        <end position="351"/>
    </location>
</feature>
<reference evidence="9" key="1">
    <citation type="submission" date="2017-02" db="EMBL/GenBank/DDBJ databases">
        <authorList>
            <person name="Tafer H."/>
            <person name="Lopandic K."/>
        </authorList>
    </citation>
    <scope>NUCLEOTIDE SEQUENCE [LARGE SCALE GENOMIC DNA]</scope>
    <source>
        <strain evidence="9">CBS 366.77</strain>
    </source>
</reference>
<dbReference type="GO" id="GO:0097320">
    <property type="term" value="P:plasma membrane tubulation"/>
    <property type="evidence" value="ECO:0007669"/>
    <property type="project" value="TreeGrafter"/>
</dbReference>
<dbReference type="GO" id="GO:0006897">
    <property type="term" value="P:endocytosis"/>
    <property type="evidence" value="ECO:0007669"/>
    <property type="project" value="InterPro"/>
</dbReference>
<name>A0A3A2ZHQ3_9EURO</name>
<dbReference type="InterPro" id="IPR027267">
    <property type="entry name" value="AH/BAR_dom_sf"/>
</dbReference>
<dbReference type="SUPFAM" id="SSF103657">
    <property type="entry name" value="BAR/IMD domain-like"/>
    <property type="match status" value="1"/>
</dbReference>
<dbReference type="PROSITE" id="PS50002">
    <property type="entry name" value="SH3"/>
    <property type="match status" value="1"/>
</dbReference>
<dbReference type="Proteomes" id="UP000266188">
    <property type="component" value="Unassembled WGS sequence"/>
</dbReference>
<dbReference type="SUPFAM" id="SSF50044">
    <property type="entry name" value="SH3-domain"/>
    <property type="match status" value="1"/>
</dbReference>
<evidence type="ECO:0000259" key="6">
    <source>
        <dbReference type="PROSITE" id="PS50002"/>
    </source>
</evidence>
<dbReference type="Gene3D" id="2.30.30.40">
    <property type="entry name" value="SH3 Domains"/>
    <property type="match status" value="1"/>
</dbReference>
<dbReference type="FunFam" id="1.20.1270.60:FF:000048">
    <property type="entry name" value="BAR adaptor protein RVS167"/>
    <property type="match status" value="1"/>
</dbReference>
<evidence type="ECO:0000313" key="9">
    <source>
        <dbReference type="Proteomes" id="UP000266188"/>
    </source>
</evidence>
<keyword evidence="2" id="KW-0597">Phosphoprotein</keyword>
<keyword evidence="3" id="KW-0175">Coiled coil</keyword>
<evidence type="ECO:0000256" key="3">
    <source>
        <dbReference type="ARBA" id="ARBA00023054"/>
    </source>
</evidence>
<keyword evidence="1 4" id="KW-0728">SH3 domain</keyword>
<dbReference type="GO" id="GO:0008289">
    <property type="term" value="F:lipid binding"/>
    <property type="evidence" value="ECO:0007669"/>
    <property type="project" value="TreeGrafter"/>
</dbReference>
<evidence type="ECO:0000256" key="5">
    <source>
        <dbReference type="SAM" id="MobiDB-lite"/>
    </source>
</evidence>
<dbReference type="OrthoDB" id="2159336at2759"/>
<dbReference type="GO" id="GO:0043332">
    <property type="term" value="C:mating projection tip"/>
    <property type="evidence" value="ECO:0007669"/>
    <property type="project" value="TreeGrafter"/>
</dbReference>
<dbReference type="AlphaFoldDB" id="A0A3A2ZHQ3"/>
<dbReference type="Gene3D" id="1.20.1270.60">
    <property type="entry name" value="Arfaptin homology (AH) domain/BAR domain"/>
    <property type="match status" value="1"/>
</dbReference>
<evidence type="ECO:0000256" key="1">
    <source>
        <dbReference type="ARBA" id="ARBA00022443"/>
    </source>
</evidence>
<dbReference type="SMART" id="SM00326">
    <property type="entry name" value="SH3"/>
    <property type="match status" value="1"/>
</dbReference>